<proteinExistence type="predicted"/>
<accession>A0A1C7M1G6</accession>
<dbReference type="OMA" id="RRMTIRI"/>
<organism evidence="2 3">
    <name type="scientific">Grifola frondosa</name>
    <name type="common">Maitake</name>
    <name type="synonym">Polyporus frondosus</name>
    <dbReference type="NCBI Taxonomy" id="5627"/>
    <lineage>
        <taxon>Eukaryota</taxon>
        <taxon>Fungi</taxon>
        <taxon>Dikarya</taxon>
        <taxon>Basidiomycota</taxon>
        <taxon>Agaricomycotina</taxon>
        <taxon>Agaricomycetes</taxon>
        <taxon>Polyporales</taxon>
        <taxon>Grifolaceae</taxon>
        <taxon>Grifola</taxon>
    </lineage>
</organism>
<gene>
    <name evidence="2" type="ORF">A0H81_09548</name>
</gene>
<evidence type="ECO:0000256" key="1">
    <source>
        <dbReference type="SAM" id="MobiDB-lite"/>
    </source>
</evidence>
<dbReference type="AlphaFoldDB" id="A0A1C7M1G6"/>
<dbReference type="Proteomes" id="UP000092993">
    <property type="component" value="Unassembled WGS sequence"/>
</dbReference>
<protein>
    <submittedName>
        <fullName evidence="2">Uncharacterized protein</fullName>
    </submittedName>
</protein>
<evidence type="ECO:0000313" key="2">
    <source>
        <dbReference type="EMBL" id="OBZ70246.1"/>
    </source>
</evidence>
<keyword evidence="3" id="KW-1185">Reference proteome</keyword>
<evidence type="ECO:0000313" key="3">
    <source>
        <dbReference type="Proteomes" id="UP000092993"/>
    </source>
</evidence>
<reference evidence="2 3" key="1">
    <citation type="submission" date="2016-03" db="EMBL/GenBank/DDBJ databases">
        <title>Whole genome sequencing of Grifola frondosa 9006-11.</title>
        <authorList>
            <person name="Min B."/>
            <person name="Park H."/>
            <person name="Kim J.-G."/>
            <person name="Cho H."/>
            <person name="Oh Y.-L."/>
            <person name="Kong W.-S."/>
            <person name="Choi I.-G."/>
        </authorList>
    </citation>
    <scope>NUCLEOTIDE SEQUENCE [LARGE SCALE GENOMIC DNA]</scope>
    <source>
        <strain evidence="2 3">9006-11</strain>
    </source>
</reference>
<name>A0A1C7M1G6_GRIFR</name>
<sequence length="363" mass="39915">MSFILSPTGGLVRDLWPAGIGHPNNDTECESDMPRWKKMPSEFDDLAAWLITETPAQQEDHRERTMALYHPAVCDGEVDERYEVAIRVQGFVEQVNISPLGNWSGREADAPKAIQFLRLGHGGFPAALDAQNEALRAFREVVLQSLHAECRHGSSSNGSISLQRRVFTRVRPVYATEVASVLREGDDAFGRAAKIASRWVVSHRINVGVQQRGGAITQGAQGSHLLVRKGDFVDVAVFAEIYKTPTRKGIRMSMNLAMHDVVRLYTARELKSVLGACSADVPNRIVPCAVGFSTGFTFADSLSLPVIEDEVMEEVPAQPRDDEDGRVGDEATKNGVSALEKGSDPDNLRTGWMPVETVLPYME</sequence>
<feature type="compositionally biased region" description="Basic and acidic residues" evidence="1">
    <location>
        <begin position="319"/>
        <end position="332"/>
    </location>
</feature>
<dbReference type="OrthoDB" id="3270129at2759"/>
<comment type="caution">
    <text evidence="2">The sequence shown here is derived from an EMBL/GenBank/DDBJ whole genome shotgun (WGS) entry which is preliminary data.</text>
</comment>
<dbReference type="EMBL" id="LUGG01000014">
    <property type="protein sequence ID" value="OBZ70246.1"/>
    <property type="molecule type" value="Genomic_DNA"/>
</dbReference>
<feature type="region of interest" description="Disordered" evidence="1">
    <location>
        <begin position="316"/>
        <end position="350"/>
    </location>
</feature>